<reference evidence="2 3" key="1">
    <citation type="submission" date="2019-09" db="EMBL/GenBank/DDBJ databases">
        <authorList>
            <person name="Duangmal K."/>
            <person name="Teo W.F.A."/>
            <person name="Lipun K."/>
        </authorList>
    </citation>
    <scope>NUCLEOTIDE SEQUENCE [LARGE SCALE GENOMIC DNA]</scope>
    <source>
        <strain evidence="2 3">K1PN6</strain>
    </source>
</reference>
<evidence type="ECO:0000313" key="2">
    <source>
        <dbReference type="EMBL" id="MPY49166.1"/>
    </source>
</evidence>
<sequence>MSLHPVPAPEIPEMTARVARAAFPKGCLAMRIRDELGVLSQSAKSGTISSSPNTSPPENRTS</sequence>
<keyword evidence="3" id="KW-1185">Reference proteome</keyword>
<dbReference type="Proteomes" id="UP000373149">
    <property type="component" value="Unassembled WGS sequence"/>
</dbReference>
<proteinExistence type="predicted"/>
<gene>
    <name evidence="2" type="ORF">FPZ41_11505</name>
</gene>
<accession>A0A5N8WQR1</accession>
<name>A0A5N8WQR1_9ACTN</name>
<comment type="caution">
    <text evidence="2">The sequence shown here is derived from an EMBL/GenBank/DDBJ whole genome shotgun (WGS) entry which is preliminary data.</text>
</comment>
<feature type="region of interest" description="Disordered" evidence="1">
    <location>
        <begin position="40"/>
        <end position="62"/>
    </location>
</feature>
<protein>
    <submittedName>
        <fullName evidence="2">Uncharacterized protein</fullName>
    </submittedName>
</protein>
<organism evidence="2 3">
    <name type="scientific">Streptomyces acidicola</name>
    <dbReference type="NCBI Taxonomy" id="2596892"/>
    <lineage>
        <taxon>Bacteria</taxon>
        <taxon>Bacillati</taxon>
        <taxon>Actinomycetota</taxon>
        <taxon>Actinomycetes</taxon>
        <taxon>Kitasatosporales</taxon>
        <taxon>Streptomycetaceae</taxon>
        <taxon>Streptomyces</taxon>
    </lineage>
</organism>
<dbReference type="AlphaFoldDB" id="A0A5N8WQR1"/>
<evidence type="ECO:0000256" key="1">
    <source>
        <dbReference type="SAM" id="MobiDB-lite"/>
    </source>
</evidence>
<dbReference type="EMBL" id="VMNX01000030">
    <property type="protein sequence ID" value="MPY49166.1"/>
    <property type="molecule type" value="Genomic_DNA"/>
</dbReference>
<evidence type="ECO:0000313" key="3">
    <source>
        <dbReference type="Proteomes" id="UP000373149"/>
    </source>
</evidence>